<dbReference type="OrthoDB" id="680339at2759"/>
<dbReference type="InterPro" id="IPR036265">
    <property type="entry name" value="HIT-like_sf"/>
</dbReference>
<accession>A0A2G9HAX6</accession>
<dbReference type="EMBL" id="NKXS01002242">
    <property type="protein sequence ID" value="PIN14656.1"/>
    <property type="molecule type" value="Genomic_DNA"/>
</dbReference>
<comment type="caution">
    <text evidence="1">The sequence shown here is derived from an EMBL/GenBank/DDBJ whole genome shotgun (WGS) entry which is preliminary data.</text>
</comment>
<proteinExistence type="predicted"/>
<dbReference type="Proteomes" id="UP000231279">
    <property type="component" value="Unassembled WGS sequence"/>
</dbReference>
<name>A0A2G9HAX6_9LAMI</name>
<evidence type="ECO:0000313" key="2">
    <source>
        <dbReference type="Proteomes" id="UP000231279"/>
    </source>
</evidence>
<dbReference type="InterPro" id="IPR051884">
    <property type="entry name" value="Bis(5'-adenosyl)-TPase_reg"/>
</dbReference>
<dbReference type="PANTHER" id="PTHR46243:SF1">
    <property type="entry name" value="BIS(5'-ADENOSYL)-TRIPHOSPHATASE"/>
    <property type="match status" value="1"/>
</dbReference>
<organism evidence="1 2">
    <name type="scientific">Handroanthus impetiginosus</name>
    <dbReference type="NCBI Taxonomy" id="429701"/>
    <lineage>
        <taxon>Eukaryota</taxon>
        <taxon>Viridiplantae</taxon>
        <taxon>Streptophyta</taxon>
        <taxon>Embryophyta</taxon>
        <taxon>Tracheophyta</taxon>
        <taxon>Spermatophyta</taxon>
        <taxon>Magnoliopsida</taxon>
        <taxon>eudicotyledons</taxon>
        <taxon>Gunneridae</taxon>
        <taxon>Pentapetalae</taxon>
        <taxon>asterids</taxon>
        <taxon>lamiids</taxon>
        <taxon>Lamiales</taxon>
        <taxon>Bignoniaceae</taxon>
        <taxon>Crescentiina</taxon>
        <taxon>Tabebuia alliance</taxon>
        <taxon>Handroanthus</taxon>
    </lineage>
</organism>
<dbReference type="AlphaFoldDB" id="A0A2G9HAX6"/>
<reference evidence="2" key="1">
    <citation type="journal article" date="2018" name="Gigascience">
        <title>Genome assembly of the Pink Ipe (Handroanthus impetiginosus, Bignoniaceae), a highly valued, ecologically keystone Neotropical timber forest tree.</title>
        <authorList>
            <person name="Silva-Junior O.B."/>
            <person name="Grattapaglia D."/>
            <person name="Novaes E."/>
            <person name="Collevatti R.G."/>
        </authorList>
    </citation>
    <scope>NUCLEOTIDE SEQUENCE [LARGE SCALE GENOMIC DNA]</scope>
    <source>
        <strain evidence="2">cv. UFG-1</strain>
    </source>
</reference>
<dbReference type="SUPFAM" id="SSF54197">
    <property type="entry name" value="HIT-like"/>
    <property type="match status" value="1"/>
</dbReference>
<protein>
    <recommendedName>
        <fullName evidence="3">Bis(5'-adenosyl)-triphosphatase</fullName>
    </recommendedName>
</protein>
<evidence type="ECO:0008006" key="3">
    <source>
        <dbReference type="Google" id="ProtNLM"/>
    </source>
</evidence>
<dbReference type="Gene3D" id="3.30.428.10">
    <property type="entry name" value="HIT-like"/>
    <property type="match status" value="1"/>
</dbReference>
<dbReference type="STRING" id="429701.A0A2G9HAX6"/>
<sequence>MLKQLPLLSSRYSLTPFLYLHSSTRHRFRCQPSLSLSPGRAFSSVAHNPPKAQMESESYSFGPYTISSKEVFYTTQLSFAFVNLRPVVPGHILFLCPHV</sequence>
<keyword evidence="2" id="KW-1185">Reference proteome</keyword>
<gene>
    <name evidence="1" type="ORF">CDL12_12713</name>
</gene>
<dbReference type="PANTHER" id="PTHR46243">
    <property type="entry name" value="BIS(5'-ADENOSYL)-TRIPHOSPHATASE"/>
    <property type="match status" value="1"/>
</dbReference>
<evidence type="ECO:0000313" key="1">
    <source>
        <dbReference type="EMBL" id="PIN14656.1"/>
    </source>
</evidence>